<dbReference type="Pfam" id="PF00501">
    <property type="entry name" value="AMP-binding"/>
    <property type="match status" value="1"/>
</dbReference>
<dbReference type="EC" id="6.2.1.44" evidence="6"/>
<evidence type="ECO:0000256" key="4">
    <source>
        <dbReference type="ARBA" id="ARBA00023098"/>
    </source>
</evidence>
<protein>
    <recommendedName>
        <fullName evidence="7">3-methylmercaptopropionyl-CoA ligase</fullName>
        <ecNumber evidence="6">6.2.1.44</ecNumber>
    </recommendedName>
</protein>
<dbReference type="Gene3D" id="3.40.50.12780">
    <property type="entry name" value="N-terminal domain of ligase-like"/>
    <property type="match status" value="1"/>
</dbReference>
<dbReference type="InterPro" id="IPR025110">
    <property type="entry name" value="AMP-bd_C"/>
</dbReference>
<comment type="similarity">
    <text evidence="1">Belongs to the ATP-dependent AMP-binding enzyme family.</text>
</comment>
<accession>A0A2S6NM66</accession>
<dbReference type="OrthoDB" id="9803968at2"/>
<dbReference type="InterPro" id="IPR020845">
    <property type="entry name" value="AMP-binding_CS"/>
</dbReference>
<proteinExistence type="inferred from homology"/>
<evidence type="ECO:0000313" key="10">
    <source>
        <dbReference type="EMBL" id="PPQ36780.1"/>
    </source>
</evidence>
<keyword evidence="3" id="KW-0276">Fatty acid metabolism</keyword>
<dbReference type="EMBL" id="NHRY01000054">
    <property type="protein sequence ID" value="PPQ36780.1"/>
    <property type="molecule type" value="Genomic_DNA"/>
</dbReference>
<evidence type="ECO:0000256" key="1">
    <source>
        <dbReference type="ARBA" id="ARBA00006432"/>
    </source>
</evidence>
<dbReference type="RefSeq" id="WP_104517635.1">
    <property type="nucleotide sequence ID" value="NZ_NHRY01000054.1"/>
</dbReference>
<feature type="domain" description="AMP-binding enzyme C-terminal" evidence="9">
    <location>
        <begin position="453"/>
        <end position="529"/>
    </location>
</feature>
<evidence type="ECO:0000256" key="5">
    <source>
        <dbReference type="ARBA" id="ARBA00051915"/>
    </source>
</evidence>
<feature type="domain" description="AMP-dependent synthetase/ligase" evidence="8">
    <location>
        <begin position="18"/>
        <end position="404"/>
    </location>
</feature>
<reference evidence="10 11" key="1">
    <citation type="journal article" date="2018" name="Arch. Microbiol.">
        <title>New insights into the metabolic potential of the phototrophic purple bacterium Rhodopila globiformis DSM 161(T) from its draft genome sequence and evidence for a vanadium-dependent nitrogenase.</title>
        <authorList>
            <person name="Imhoff J.F."/>
            <person name="Rahn T."/>
            <person name="Kunzel S."/>
            <person name="Neulinger S.C."/>
        </authorList>
    </citation>
    <scope>NUCLEOTIDE SEQUENCE [LARGE SCALE GENOMIC DNA]</scope>
    <source>
        <strain evidence="10 11">DSM 161</strain>
    </source>
</reference>
<keyword evidence="11" id="KW-1185">Reference proteome</keyword>
<dbReference type="Gene3D" id="3.30.300.30">
    <property type="match status" value="1"/>
</dbReference>
<evidence type="ECO:0000256" key="7">
    <source>
        <dbReference type="ARBA" id="ARBA00067668"/>
    </source>
</evidence>
<dbReference type="InterPro" id="IPR000873">
    <property type="entry name" value="AMP-dep_synth/lig_dom"/>
</dbReference>
<evidence type="ECO:0000259" key="8">
    <source>
        <dbReference type="Pfam" id="PF00501"/>
    </source>
</evidence>
<evidence type="ECO:0000256" key="3">
    <source>
        <dbReference type="ARBA" id="ARBA00022832"/>
    </source>
</evidence>
<dbReference type="InterPro" id="IPR042099">
    <property type="entry name" value="ANL_N_sf"/>
</dbReference>
<keyword evidence="2 10" id="KW-0436">Ligase</keyword>
<dbReference type="CDD" id="cd12119">
    <property type="entry name" value="ttLC_FACS_AlkK_like"/>
    <property type="match status" value="1"/>
</dbReference>
<comment type="catalytic activity">
    <reaction evidence="5">
        <text>3-(methylsulfanyl)propanoate + ATP + CoA = 3-(methylsulfanyl)propanoyl-CoA + AMP + diphosphate</text>
        <dbReference type="Rhea" id="RHEA:43052"/>
        <dbReference type="ChEBI" id="CHEBI:30616"/>
        <dbReference type="ChEBI" id="CHEBI:33019"/>
        <dbReference type="ChEBI" id="CHEBI:49016"/>
        <dbReference type="ChEBI" id="CHEBI:57287"/>
        <dbReference type="ChEBI" id="CHEBI:82815"/>
        <dbReference type="ChEBI" id="CHEBI:456215"/>
        <dbReference type="EC" id="6.2.1.44"/>
    </reaction>
    <physiologicalReaction direction="left-to-right" evidence="5">
        <dbReference type="Rhea" id="RHEA:43053"/>
    </physiologicalReaction>
</comment>
<dbReference type="GO" id="GO:0006631">
    <property type="term" value="P:fatty acid metabolic process"/>
    <property type="evidence" value="ECO:0007669"/>
    <property type="project" value="UniProtKB-KW"/>
</dbReference>
<evidence type="ECO:0000256" key="6">
    <source>
        <dbReference type="ARBA" id="ARBA00066616"/>
    </source>
</evidence>
<dbReference type="Pfam" id="PF13193">
    <property type="entry name" value="AMP-binding_C"/>
    <property type="match status" value="1"/>
</dbReference>
<dbReference type="PANTHER" id="PTHR43859">
    <property type="entry name" value="ACYL-ACTIVATING ENZYME"/>
    <property type="match status" value="1"/>
</dbReference>
<dbReference type="PANTHER" id="PTHR43859:SF4">
    <property type="entry name" value="BUTANOATE--COA LIGASE AAE1-RELATED"/>
    <property type="match status" value="1"/>
</dbReference>
<dbReference type="Proteomes" id="UP000239724">
    <property type="component" value="Unassembled WGS sequence"/>
</dbReference>
<dbReference type="FunFam" id="3.30.300.30:FF:000008">
    <property type="entry name" value="2,3-dihydroxybenzoate-AMP ligase"/>
    <property type="match status" value="1"/>
</dbReference>
<dbReference type="PROSITE" id="PS00455">
    <property type="entry name" value="AMP_BINDING"/>
    <property type="match status" value="1"/>
</dbReference>
<dbReference type="NCBIfam" id="NF004837">
    <property type="entry name" value="PRK06187.1"/>
    <property type="match status" value="1"/>
</dbReference>
<dbReference type="GO" id="GO:0016874">
    <property type="term" value="F:ligase activity"/>
    <property type="evidence" value="ECO:0007669"/>
    <property type="project" value="UniProtKB-KW"/>
</dbReference>
<dbReference type="InterPro" id="IPR045851">
    <property type="entry name" value="AMP-bd_C_sf"/>
</dbReference>
<evidence type="ECO:0000256" key="2">
    <source>
        <dbReference type="ARBA" id="ARBA00022598"/>
    </source>
</evidence>
<evidence type="ECO:0000313" key="11">
    <source>
        <dbReference type="Proteomes" id="UP000239724"/>
    </source>
</evidence>
<name>A0A2S6NM66_RHOGL</name>
<evidence type="ECO:0000259" key="9">
    <source>
        <dbReference type="Pfam" id="PF13193"/>
    </source>
</evidence>
<dbReference type="AlphaFoldDB" id="A0A2S6NM66"/>
<sequence>MLGLMQNRPLLISTLVDYAAAQHGEREIVSRDPNGVIHRSTYAAVAERAKRLAGALAALGVAFGQPVATLAWNSDRHLELYYGVTCSGRVLHTVNPRLFPEQILYIINHAEDGYVFFDPAFVPLVEQIAPSLPQVRGWVALCDAANMPAVKVGNLLCYEDLLAAADPLAAWPEFDENTAATLCYTSGTTGNPKGVLYSHRSMVLHAFAACAADSFAFTARDSILVVVPLFHANAWSIPFAAAMSGAKMVLPGPKLDPESIFMLLEQEGCTTSGGVPTVWLNFLAWLEPQRKTLDLSRLKLKRVFSGGTAPPRAMIEKFRDWLGVFLLHAWGMTETSPLVTVGSPLPKHDGAGPEALVDMQVKQGRQVYGVELKLVDPDGNALPHDGRSVGELKVRGNWVISGYYKGEGGKTLDADGWLSTGDVATIDPDGYVQLTDRLKDVIKSGGEWISSIEIENLTVSHPDVYEAAVIAVQHPVWQERPLLLVQPKPGRAPPTKQEILDFLAARIAKWWLPDDVVFVDSLPHTATGKLLKTALRERYHGHLAVSG</sequence>
<comment type="caution">
    <text evidence="10">The sequence shown here is derived from an EMBL/GenBank/DDBJ whole genome shotgun (WGS) entry which is preliminary data.</text>
</comment>
<keyword evidence="4" id="KW-0443">Lipid metabolism</keyword>
<dbReference type="SUPFAM" id="SSF56801">
    <property type="entry name" value="Acetyl-CoA synthetase-like"/>
    <property type="match status" value="1"/>
</dbReference>
<gene>
    <name evidence="10" type="ORF">CCS01_04435</name>
</gene>
<organism evidence="10 11">
    <name type="scientific">Rhodopila globiformis</name>
    <name type="common">Rhodopseudomonas globiformis</name>
    <dbReference type="NCBI Taxonomy" id="1071"/>
    <lineage>
        <taxon>Bacteria</taxon>
        <taxon>Pseudomonadati</taxon>
        <taxon>Pseudomonadota</taxon>
        <taxon>Alphaproteobacteria</taxon>
        <taxon>Acetobacterales</taxon>
        <taxon>Acetobacteraceae</taxon>
        <taxon>Rhodopila</taxon>
    </lineage>
</organism>